<dbReference type="CDD" id="cd06170">
    <property type="entry name" value="LuxR_C_like"/>
    <property type="match status" value="1"/>
</dbReference>
<gene>
    <name evidence="2" type="ORF">JF922_06105</name>
</gene>
<feature type="domain" description="HTH luxR-type" evidence="1">
    <location>
        <begin position="670"/>
        <end position="735"/>
    </location>
</feature>
<dbReference type="SUPFAM" id="SSF46894">
    <property type="entry name" value="C-terminal effector domain of the bipartite response regulators"/>
    <property type="match status" value="1"/>
</dbReference>
<dbReference type="InterPro" id="IPR011990">
    <property type="entry name" value="TPR-like_helical_dom_sf"/>
</dbReference>
<dbReference type="PRINTS" id="PR00038">
    <property type="entry name" value="HTHLUXR"/>
</dbReference>
<evidence type="ECO:0000313" key="3">
    <source>
        <dbReference type="Proteomes" id="UP000612893"/>
    </source>
</evidence>
<dbReference type="InterPro" id="IPR027417">
    <property type="entry name" value="P-loop_NTPase"/>
</dbReference>
<dbReference type="Gene3D" id="3.40.50.300">
    <property type="entry name" value="P-loop containing nucleotide triphosphate hydrolases"/>
    <property type="match status" value="1"/>
</dbReference>
<comment type="caution">
    <text evidence="2">The sequence shown here is derived from an EMBL/GenBank/DDBJ whole genome shotgun (WGS) entry which is preliminary data.</text>
</comment>
<proteinExistence type="predicted"/>
<dbReference type="Gene3D" id="1.25.40.10">
    <property type="entry name" value="Tetratricopeptide repeat domain"/>
    <property type="match status" value="1"/>
</dbReference>
<sequence>MESNLPIHLTSFVGREQDLSEVTRLLHGSRVITLVGTAGCGKTRLAVEVARTFLQSQADGVWFVDLAQLTDPALIAPGVASAMGLAVATPDLERLSVHLVGREAILLLDNAEHLVDSVATTVETLITTCARIRWLVTSREPLGAEGEWIYRVGSLAEPDAVQLYMDRARQAGAGFTLTEANAESVAQICRRLDGIPLAVELCAACAGSMSTERILDRLDERFRLLVGGRRTAVARHRTLRAALEWSEALLSDRERQLFRRLSIFAGDFDMEAAEAVGSGPGIPGGDVLQLLRRLVERSLVVLLNDAEDERYRLLESLREFGRERLVAAGEAQAIAAAHARHHTALAHRLWEGAYEREEPLDPALLKALLPDFRLALEFAMEQDGDWLGDLAGALSPLWLDSARVEEGRRWMEAGLAHAAPRSAERFRLLVGLGYAGLRQADFTSSRAWAGEAVRDRRDSDDGPGTIQALLMLAAVIAIGGDPESSVPVARDALDLARRLERPRQVAQALNNIAMSLMGTGRHEAEAEQLALESVDLSRRLGCQSLASRLDTLASAYLRHGKIDAALAAQREALLQPRAAEYQQAFLLTTIAAILIAGGRPRRGVRVAGAVDRYREQVGLDHGVAWDINGAWLERGLAALGQQAAVVRASGRRLSLEQARDYALEEAPGDDAGAPFRLSRREVEVAGLVREGLSNRAIAERLFISERTVEGHVAGLLNKLGVNSRAQVAAWVAENALGSGDGGR</sequence>
<dbReference type="InterPro" id="IPR058852">
    <property type="entry name" value="HTH_77"/>
</dbReference>
<dbReference type="PANTHER" id="PTHR47691:SF3">
    <property type="entry name" value="HTH-TYPE TRANSCRIPTIONAL REGULATOR RV0890C-RELATED"/>
    <property type="match status" value="1"/>
</dbReference>
<dbReference type="Gene3D" id="1.10.10.10">
    <property type="entry name" value="Winged helix-like DNA-binding domain superfamily/Winged helix DNA-binding domain"/>
    <property type="match status" value="1"/>
</dbReference>
<dbReference type="PROSITE" id="PS50043">
    <property type="entry name" value="HTH_LUXR_2"/>
    <property type="match status" value="1"/>
</dbReference>
<dbReference type="GO" id="GO:0016887">
    <property type="term" value="F:ATP hydrolysis activity"/>
    <property type="evidence" value="ECO:0007669"/>
    <property type="project" value="InterPro"/>
</dbReference>
<dbReference type="PANTHER" id="PTHR47691">
    <property type="entry name" value="REGULATOR-RELATED"/>
    <property type="match status" value="1"/>
</dbReference>
<dbReference type="GO" id="GO:0003677">
    <property type="term" value="F:DNA binding"/>
    <property type="evidence" value="ECO:0007669"/>
    <property type="project" value="InterPro"/>
</dbReference>
<reference evidence="2" key="1">
    <citation type="submission" date="2020-10" db="EMBL/GenBank/DDBJ databases">
        <title>Ca. Dormibacterota MAGs.</title>
        <authorList>
            <person name="Montgomery K."/>
        </authorList>
    </citation>
    <scope>NUCLEOTIDE SEQUENCE [LARGE SCALE GENOMIC DNA]</scope>
    <source>
        <strain evidence="2">SC8812_S17_10</strain>
    </source>
</reference>
<dbReference type="InterPro" id="IPR036388">
    <property type="entry name" value="WH-like_DNA-bd_sf"/>
</dbReference>
<dbReference type="Proteomes" id="UP000612893">
    <property type="component" value="Unassembled WGS sequence"/>
</dbReference>
<dbReference type="Pfam" id="PF00196">
    <property type="entry name" value="GerE"/>
    <property type="match status" value="1"/>
</dbReference>
<name>A0A934K6N1_9BACT</name>
<dbReference type="AlphaFoldDB" id="A0A934K6N1"/>
<dbReference type="InterPro" id="IPR049945">
    <property type="entry name" value="AAA_22"/>
</dbReference>
<dbReference type="SMART" id="SM00421">
    <property type="entry name" value="HTH_LUXR"/>
    <property type="match status" value="1"/>
</dbReference>
<dbReference type="EMBL" id="JAEKNR010000072">
    <property type="protein sequence ID" value="MBJ7597643.1"/>
    <property type="molecule type" value="Genomic_DNA"/>
</dbReference>
<dbReference type="SUPFAM" id="SSF48452">
    <property type="entry name" value="TPR-like"/>
    <property type="match status" value="1"/>
</dbReference>
<accession>A0A934K6N1</accession>
<dbReference type="Pfam" id="PF13401">
    <property type="entry name" value="AAA_22"/>
    <property type="match status" value="1"/>
</dbReference>
<dbReference type="SUPFAM" id="SSF52540">
    <property type="entry name" value="P-loop containing nucleoside triphosphate hydrolases"/>
    <property type="match status" value="1"/>
</dbReference>
<dbReference type="GO" id="GO:0006355">
    <property type="term" value="P:regulation of DNA-templated transcription"/>
    <property type="evidence" value="ECO:0007669"/>
    <property type="project" value="InterPro"/>
</dbReference>
<evidence type="ECO:0000259" key="1">
    <source>
        <dbReference type="PROSITE" id="PS50043"/>
    </source>
</evidence>
<keyword evidence="3" id="KW-1185">Reference proteome</keyword>
<organism evidence="2 3">
    <name type="scientific">Candidatus Nephthysia bennettiae</name>
    <dbReference type="NCBI Taxonomy" id="3127016"/>
    <lineage>
        <taxon>Bacteria</taxon>
        <taxon>Bacillati</taxon>
        <taxon>Candidatus Dormiibacterota</taxon>
        <taxon>Candidatus Dormibacteria</taxon>
        <taxon>Candidatus Dormibacterales</taxon>
        <taxon>Candidatus Dormibacteraceae</taxon>
        <taxon>Candidatus Nephthysia</taxon>
    </lineage>
</organism>
<protein>
    <submittedName>
        <fullName evidence="2">AAA family ATPase</fullName>
    </submittedName>
</protein>
<dbReference type="InterPro" id="IPR016032">
    <property type="entry name" value="Sig_transdc_resp-reg_C-effctor"/>
</dbReference>
<dbReference type="RefSeq" id="WP_338200036.1">
    <property type="nucleotide sequence ID" value="NZ_JAEKNR010000072.1"/>
</dbReference>
<dbReference type="Pfam" id="PF25872">
    <property type="entry name" value="HTH_77"/>
    <property type="match status" value="1"/>
</dbReference>
<evidence type="ECO:0000313" key="2">
    <source>
        <dbReference type="EMBL" id="MBJ7597643.1"/>
    </source>
</evidence>
<dbReference type="InterPro" id="IPR000792">
    <property type="entry name" value="Tscrpt_reg_LuxR_C"/>
</dbReference>